<accession>A0ABW3M7V1</accession>
<reference evidence="2" key="1">
    <citation type="journal article" date="2019" name="Int. J. Syst. Evol. Microbiol.">
        <title>The Global Catalogue of Microorganisms (GCM) 10K type strain sequencing project: providing services to taxonomists for standard genome sequencing and annotation.</title>
        <authorList>
            <consortium name="The Broad Institute Genomics Platform"/>
            <consortium name="The Broad Institute Genome Sequencing Center for Infectious Disease"/>
            <person name="Wu L."/>
            <person name="Ma J."/>
        </authorList>
    </citation>
    <scope>NUCLEOTIDE SEQUENCE [LARGE SCALE GENOMIC DNA]</scope>
    <source>
        <strain evidence="2">JCM 31486</strain>
    </source>
</reference>
<gene>
    <name evidence="1" type="ORF">ACFQ1S_13160</name>
</gene>
<dbReference type="Proteomes" id="UP001597045">
    <property type="component" value="Unassembled WGS sequence"/>
</dbReference>
<evidence type="ECO:0000313" key="2">
    <source>
        <dbReference type="Proteomes" id="UP001597045"/>
    </source>
</evidence>
<dbReference type="EMBL" id="JBHTIS010000654">
    <property type="protein sequence ID" value="MFD1046437.1"/>
    <property type="molecule type" value="Genomic_DNA"/>
</dbReference>
<keyword evidence="2" id="KW-1185">Reference proteome</keyword>
<comment type="caution">
    <text evidence="1">The sequence shown here is derived from an EMBL/GenBank/DDBJ whole genome shotgun (WGS) entry which is preliminary data.</text>
</comment>
<name>A0ABW3M7V1_9PSEU</name>
<sequence length="108" mass="11563">MPEGFSVDLAALQQAAEGVTDTLNTLATKKVSDIDADRSAFGHDNLGGTVSDFCERWQIGVEHLAKDGQEVADRLNMSVNAYAHVERNTHATFNGMLRQSSGADPAAE</sequence>
<organism evidence="1 2">
    <name type="scientific">Kibdelosporangium lantanae</name>
    <dbReference type="NCBI Taxonomy" id="1497396"/>
    <lineage>
        <taxon>Bacteria</taxon>
        <taxon>Bacillati</taxon>
        <taxon>Actinomycetota</taxon>
        <taxon>Actinomycetes</taxon>
        <taxon>Pseudonocardiales</taxon>
        <taxon>Pseudonocardiaceae</taxon>
        <taxon>Kibdelosporangium</taxon>
    </lineage>
</organism>
<proteinExistence type="predicted"/>
<protein>
    <recommendedName>
        <fullName evidence="3">Excreted virulence factor EspC, type VII ESX diderm</fullName>
    </recommendedName>
</protein>
<evidence type="ECO:0000313" key="1">
    <source>
        <dbReference type="EMBL" id="MFD1046437.1"/>
    </source>
</evidence>
<evidence type="ECO:0008006" key="3">
    <source>
        <dbReference type="Google" id="ProtNLM"/>
    </source>
</evidence>